<dbReference type="Proteomes" id="UP000005952">
    <property type="component" value="Chromosome"/>
</dbReference>
<dbReference type="HOGENOM" id="CLU_2806659_0_0_5"/>
<gene>
    <name evidence="1" type="ORF">HYPDE_34203</name>
</gene>
<name>N0B8G7_9HYPH</name>
<reference evidence="1 2" key="1">
    <citation type="journal article" date="2013" name="Genome Announc.">
        <title>Genome sequences for three denitrifying bacterial strains isolated from a uranium- and nitrate-contaminated subsurface environment.</title>
        <authorList>
            <person name="Venkatramanan R."/>
            <person name="Prakash O."/>
            <person name="Woyke T."/>
            <person name="Chain P."/>
            <person name="Goodwin L.A."/>
            <person name="Watson D."/>
            <person name="Brooks S."/>
            <person name="Kostka J.E."/>
            <person name="Green S.J."/>
        </authorList>
    </citation>
    <scope>NUCLEOTIDE SEQUENCE [LARGE SCALE GENOMIC DNA]</scope>
    <source>
        <strain evidence="1 2">1NES1</strain>
    </source>
</reference>
<keyword evidence="2" id="KW-1185">Reference proteome</keyword>
<dbReference type="AlphaFoldDB" id="N0B8G7"/>
<evidence type="ECO:0000313" key="2">
    <source>
        <dbReference type="Proteomes" id="UP000005952"/>
    </source>
</evidence>
<sequence>MTSATAVSQHAATLLKAPARKRFGVATTGFRGIVSHSVGRTAARSCGKLNERLMSLSLHLKVFVRSY</sequence>
<dbReference type="EMBL" id="CP005587">
    <property type="protein sequence ID" value="AGK58512.1"/>
    <property type="molecule type" value="Genomic_DNA"/>
</dbReference>
<proteinExistence type="predicted"/>
<organism evidence="1 2">
    <name type="scientific">Hyphomicrobium denitrificans 1NES1</name>
    <dbReference type="NCBI Taxonomy" id="670307"/>
    <lineage>
        <taxon>Bacteria</taxon>
        <taxon>Pseudomonadati</taxon>
        <taxon>Pseudomonadota</taxon>
        <taxon>Alphaproteobacteria</taxon>
        <taxon>Hyphomicrobiales</taxon>
        <taxon>Hyphomicrobiaceae</taxon>
        <taxon>Hyphomicrobium</taxon>
    </lineage>
</organism>
<evidence type="ECO:0000313" key="1">
    <source>
        <dbReference type="EMBL" id="AGK58512.1"/>
    </source>
</evidence>
<protein>
    <submittedName>
        <fullName evidence="1">Uncharacterized protein</fullName>
    </submittedName>
</protein>
<accession>N0B8G7</accession>
<dbReference type="KEGG" id="hdt:HYPDE_34203"/>
<dbReference type="STRING" id="670307.HYPDE_34203"/>